<dbReference type="Proteomes" id="UP000464178">
    <property type="component" value="Chromosome"/>
</dbReference>
<dbReference type="EMBL" id="LR593886">
    <property type="protein sequence ID" value="VTR92806.1"/>
    <property type="molecule type" value="Genomic_DNA"/>
</dbReference>
<keyword evidence="2" id="KW-1185">Reference proteome</keyword>
<accession>A0A6P2CWP1</accession>
<sequence>MKAMDRYKRENRRPFPTWSEVLEILRSLGYRRVAEPTALPGASESNAAVTKIPEGVTADAIVKMLFEKLERQYPQLAQAWNALMEWFAKYGKRGFIEEKRFVRQIEGVDALTLATALEVMVREKYLTRTYRLQISNGEFVGTEYESWQAIPDELTESLDDASEVHLVTAYRWGNVNALT</sequence>
<organism evidence="1 2">
    <name type="scientific">Gemmata massiliana</name>
    <dbReference type="NCBI Taxonomy" id="1210884"/>
    <lineage>
        <taxon>Bacteria</taxon>
        <taxon>Pseudomonadati</taxon>
        <taxon>Planctomycetota</taxon>
        <taxon>Planctomycetia</taxon>
        <taxon>Gemmatales</taxon>
        <taxon>Gemmataceae</taxon>
        <taxon>Gemmata</taxon>
    </lineage>
</organism>
<dbReference type="AlphaFoldDB" id="A0A6P2CWP1"/>
<gene>
    <name evidence="1" type="ORF">SOIL9_49080</name>
</gene>
<evidence type="ECO:0000313" key="2">
    <source>
        <dbReference type="Proteomes" id="UP000464178"/>
    </source>
</evidence>
<proteinExistence type="predicted"/>
<reference evidence="1 2" key="1">
    <citation type="submission" date="2019-05" db="EMBL/GenBank/DDBJ databases">
        <authorList>
            <consortium name="Science for Life Laboratories"/>
        </authorList>
    </citation>
    <scope>NUCLEOTIDE SEQUENCE [LARGE SCALE GENOMIC DNA]</scope>
    <source>
        <strain evidence="1">Soil9</strain>
    </source>
</reference>
<dbReference type="KEGG" id="gms:SOIL9_49080"/>
<name>A0A6P2CWP1_9BACT</name>
<evidence type="ECO:0000313" key="1">
    <source>
        <dbReference type="EMBL" id="VTR92806.1"/>
    </source>
</evidence>
<protein>
    <submittedName>
        <fullName evidence="1">Uncharacterized protein</fullName>
    </submittedName>
</protein>